<evidence type="ECO:0000256" key="1">
    <source>
        <dbReference type="SAM" id="Coils"/>
    </source>
</evidence>
<feature type="compositionally biased region" description="Polar residues" evidence="2">
    <location>
        <begin position="933"/>
        <end position="958"/>
    </location>
</feature>
<dbReference type="GO" id="GO:0004721">
    <property type="term" value="F:phosphoprotein phosphatase activity"/>
    <property type="evidence" value="ECO:0007669"/>
    <property type="project" value="TreeGrafter"/>
</dbReference>
<feature type="region of interest" description="Disordered" evidence="2">
    <location>
        <begin position="828"/>
        <end position="1062"/>
    </location>
</feature>
<feature type="region of interest" description="Disordered" evidence="2">
    <location>
        <begin position="1102"/>
        <end position="1175"/>
    </location>
</feature>
<dbReference type="Gene3D" id="3.60.21.10">
    <property type="match status" value="1"/>
</dbReference>
<dbReference type="InterPro" id="IPR029052">
    <property type="entry name" value="Metallo-depent_PP-like"/>
</dbReference>
<evidence type="ECO:0000256" key="3">
    <source>
        <dbReference type="SAM" id="Phobius"/>
    </source>
</evidence>
<proteinExistence type="predicted"/>
<feature type="transmembrane region" description="Helical" evidence="3">
    <location>
        <begin position="12"/>
        <end position="35"/>
    </location>
</feature>
<dbReference type="InterPro" id="IPR056279">
    <property type="entry name" value="Aip3p_Bud6_N"/>
</dbReference>
<feature type="compositionally biased region" description="Low complexity" evidence="2">
    <location>
        <begin position="836"/>
        <end position="848"/>
    </location>
</feature>
<accession>A0A8I2YPB1</accession>
<name>A0A8I2YPB1_9AGAM</name>
<organism evidence="5 6">
    <name type="scientific">Boletus reticuloceps</name>
    <dbReference type="NCBI Taxonomy" id="495285"/>
    <lineage>
        <taxon>Eukaryota</taxon>
        <taxon>Fungi</taxon>
        <taxon>Dikarya</taxon>
        <taxon>Basidiomycota</taxon>
        <taxon>Agaricomycotina</taxon>
        <taxon>Agaricomycetes</taxon>
        <taxon>Agaricomycetidae</taxon>
        <taxon>Boletales</taxon>
        <taxon>Boletineae</taxon>
        <taxon>Boletaceae</taxon>
        <taxon>Boletoideae</taxon>
        <taxon>Boletus</taxon>
    </lineage>
</organism>
<evidence type="ECO:0000259" key="4">
    <source>
        <dbReference type="SMART" id="SM00806"/>
    </source>
</evidence>
<dbReference type="OrthoDB" id="783096at2759"/>
<dbReference type="PANTHER" id="PTHR32440">
    <property type="entry name" value="PHOSPHATASE DCR2-RELATED-RELATED"/>
    <property type="match status" value="1"/>
</dbReference>
<evidence type="ECO:0000313" key="5">
    <source>
        <dbReference type="EMBL" id="KAG6374683.1"/>
    </source>
</evidence>
<dbReference type="EMBL" id="JAGFBS010000017">
    <property type="protein sequence ID" value="KAG6374683.1"/>
    <property type="molecule type" value="Genomic_DNA"/>
</dbReference>
<feature type="compositionally biased region" description="Low complexity" evidence="2">
    <location>
        <begin position="888"/>
        <end position="902"/>
    </location>
</feature>
<dbReference type="Pfam" id="PF03915">
    <property type="entry name" value="AIP3"/>
    <property type="match status" value="1"/>
</dbReference>
<feature type="compositionally biased region" description="Basic and acidic residues" evidence="2">
    <location>
        <begin position="872"/>
        <end position="887"/>
    </location>
</feature>
<feature type="region of interest" description="Disordered" evidence="2">
    <location>
        <begin position="668"/>
        <end position="712"/>
    </location>
</feature>
<feature type="region of interest" description="Disordered" evidence="2">
    <location>
        <begin position="62"/>
        <end position="84"/>
    </location>
</feature>
<keyword evidence="3" id="KW-1133">Transmembrane helix</keyword>
<keyword evidence="6" id="KW-1185">Reference proteome</keyword>
<sequence>MVFCGRAFRFLRGLFVPLAAIFAFSSLLTFVFILYQPTPGPGLSQRLGWQSWDAVTTVDYFEDGGQDPGPGSTPDQPSSNTSWWNVSMPGEDTSSYPSDAWVPLWPHDTGLSEMAITRCFVPPGFVGDMCAPETSPEMDAIKGKWVRVDRDLNEENGIWSLSIYYRRTRRLDIPLITDLQLLSPGKEPAPPTDSWVKVEHSIRDGVMRTEPLFLWYKMGKTMQEMNAEEKNNIITELDVLFGEDRPWFGFEKLEPPVTPEQEGRISSIFVTYRRGVKPVPRAPPLHFSKDGRFRILQVADLHFSVSRGACRDTVFDPCQGSDNLTNSLLGRVLDTEKPDLVVFTGDQLNGQGTSWDPKSVLAKFAAEVTDRKIPWAAVFGNHDEENGDVKAEQVRMMQALPYSLVERGPKDIHGVGNYVLKVRSADSSMTHLLTLYFLDSGSYSKGYLDWFGYFFPTEYDWIRTNQIEWFLQQSGSIESIERPFQPDTSDGLWERQSDQIAPTTRKHAKPNALMFFHIPLQESYGTPDKNSRTGAPLDIGLHGLEGPGSAKKSDGMFEKGLLKALESEHKSGGVIPEVKVVANGHCHITEDCKRVQDVWLCFGGGGSYSGYGKVGFDRRFRVYDISDYGETIKTYKRSEHDERIEFYFIVYVSDARLKFPPATLSHCTSSMPSPSIPQQPPSSDAHKSRRDNQSVSSTHSTSSSSRSARAAHPAVESAVTRLLVAIKQLLESLTMWSNLQVTEAQISDVYVRLGNDFNAAVAAFASFDIDMRDLMSIPEDLRDVLETCLAEDATPDNLAIYLPKVRAIITRLLQGLRTKQSMYRRIVSDQHPSHQRSGSSHARTTSRSSRSDKAVRPESEVKQHRSQLSRSYADEERHVERERENAHAARQANRAASHSSRQSESRIQVQPQPRMTPPPVFQEPDDDPPANDRTLTSHLNGHASQVSQPPSRNSQPVNALSYAPQEQHAPAEPGVPTPSNPRASNPPTPETDREVPPVPPAQSALVPASVKRYSLVDKPISSPPRSPPTVVIEEPSPDRNDTNGVDTSPPQTPPIEPSDVPAVASSLAALKKSEALERRASKRFSTYHFSKMTGGAITRERTLTVSPNNRRSMAASSTSTLSAGDLAVLTETDEPEGKRDGTSKRILRTPSPAGVEVAPPVPPLPPSVSDAARPPVPPLPPSYLSKLSEEIEPEEVFLPTAFPVFLQVGREVKKVTLEPGLTFAFLRMLFVDRFSYNPGMENFPAIYIRDPSSGVQYELEDIDEVKEKCLLSLNIEPLDQIKQHIDAQISVLSNDLKDLKSTMVNNRRASLPFNPIVAHDFAESTPVADRPSEKQFAHVAHRLSRIVGDAHNHSNPFIFPQMTGQSLQLQPQTTGASIMSEYSSRVVNDLKTQFDEVQNLRRDLGIMRQLYTEFMKSTKESLGALRTQTQSVKQLASDKVGGARAYINTGKNKLDTRSQNVLTKIEELQDTVEALKDDVTKRHMTPKPAVLKAIQEDVASSSTELASLKEHIDTIKPMWKKTWEEELQNIVEEQGFLGHQEELLGDLLEDHKALSEVLGHVQKVISLRGGGASARGSGRGRSYKPLLAEEGHGGLSTVMMEIRGAAVDPEKRMKAIAANQKNREKELASRSDEFQNELEGFVNGKRLKMTGGAEEVERVRQKRNDLALKAMFNSASGTGVGGEVTAVSPTV</sequence>
<dbReference type="InterPro" id="IPR005613">
    <property type="entry name" value="AIP3_C"/>
</dbReference>
<dbReference type="Gene3D" id="2.100.10.50">
    <property type="match status" value="1"/>
</dbReference>
<keyword evidence="3" id="KW-0812">Transmembrane</keyword>
<dbReference type="InterPro" id="IPR004843">
    <property type="entry name" value="Calcineurin-like_PHP"/>
</dbReference>
<feature type="compositionally biased region" description="Low complexity" evidence="2">
    <location>
        <begin position="694"/>
        <end position="712"/>
    </location>
</feature>
<dbReference type="Pfam" id="PF23153">
    <property type="entry name" value="Aip3p_Bud6_N"/>
    <property type="match status" value="1"/>
</dbReference>
<keyword evidence="3" id="KW-0472">Membrane</keyword>
<comment type="caution">
    <text evidence="5">The sequence shown here is derived from an EMBL/GenBank/DDBJ whole genome shotgun (WGS) entry which is preliminary data.</text>
</comment>
<dbReference type="InterPro" id="IPR022782">
    <property type="entry name" value="AIP3-like_C"/>
</dbReference>
<dbReference type="SMART" id="SM00806">
    <property type="entry name" value="AIP3"/>
    <property type="match status" value="1"/>
</dbReference>
<protein>
    <submittedName>
        <fullName evidence="5">Actin interacting protein 3-domain-containing protein</fullName>
    </submittedName>
</protein>
<evidence type="ECO:0000256" key="2">
    <source>
        <dbReference type="SAM" id="MobiDB-lite"/>
    </source>
</evidence>
<dbReference type="Proteomes" id="UP000683000">
    <property type="component" value="Unassembled WGS sequence"/>
</dbReference>
<feature type="compositionally biased region" description="Basic and acidic residues" evidence="2">
    <location>
        <begin position="849"/>
        <end position="863"/>
    </location>
</feature>
<feature type="compositionally biased region" description="Low complexity" evidence="2">
    <location>
        <begin position="1112"/>
        <end position="1123"/>
    </location>
</feature>
<dbReference type="GO" id="GO:0005519">
    <property type="term" value="F:cytoskeletal regulatory protein binding"/>
    <property type="evidence" value="ECO:0007669"/>
    <property type="project" value="InterPro"/>
</dbReference>
<reference evidence="5" key="1">
    <citation type="submission" date="2021-03" db="EMBL/GenBank/DDBJ databases">
        <title>Evolutionary innovations through gain and loss of genes in the ectomycorrhizal Boletales.</title>
        <authorList>
            <person name="Wu G."/>
            <person name="Miyauchi S."/>
            <person name="Morin E."/>
            <person name="Yang Z.-L."/>
            <person name="Xu J."/>
            <person name="Martin F.M."/>
        </authorList>
    </citation>
    <scope>NUCLEOTIDE SEQUENCE</scope>
    <source>
        <strain evidence="5">BR01</strain>
    </source>
</reference>
<dbReference type="Pfam" id="PF00149">
    <property type="entry name" value="Metallophos"/>
    <property type="match status" value="1"/>
</dbReference>
<feature type="compositionally biased region" description="Polar residues" evidence="2">
    <location>
        <begin position="73"/>
        <end position="84"/>
    </location>
</feature>
<keyword evidence="1" id="KW-0175">Coiled coil</keyword>
<evidence type="ECO:0000313" key="6">
    <source>
        <dbReference type="Proteomes" id="UP000683000"/>
    </source>
</evidence>
<feature type="compositionally biased region" description="Pro residues" evidence="2">
    <location>
        <begin position="973"/>
        <end position="989"/>
    </location>
</feature>
<feature type="coiled-coil region" evidence="1">
    <location>
        <begin position="1451"/>
        <end position="1511"/>
    </location>
</feature>
<dbReference type="PANTHER" id="PTHR32440:SF0">
    <property type="entry name" value="PHOSPHATASE DCR2-RELATED"/>
    <property type="match status" value="1"/>
</dbReference>
<dbReference type="GO" id="GO:0005737">
    <property type="term" value="C:cytoplasm"/>
    <property type="evidence" value="ECO:0007669"/>
    <property type="project" value="TreeGrafter"/>
</dbReference>
<dbReference type="Gene3D" id="1.20.58.1540">
    <property type="entry name" value="Actin interacting protein 3, C-terminal domain"/>
    <property type="match status" value="1"/>
</dbReference>
<feature type="domain" description="Actin interacting protein 3 C-terminal" evidence="4">
    <location>
        <begin position="1205"/>
        <end position="1665"/>
    </location>
</feature>
<gene>
    <name evidence="5" type="ORF">JVT61DRAFT_4052</name>
</gene>
<dbReference type="SUPFAM" id="SSF56300">
    <property type="entry name" value="Metallo-dependent phosphatases"/>
    <property type="match status" value="1"/>
</dbReference>